<dbReference type="OrthoDB" id="795853at2"/>
<protein>
    <submittedName>
        <fullName evidence="5">Response regulator receiver domain-containing protein</fullName>
    </submittedName>
</protein>
<reference evidence="5 6" key="1">
    <citation type="submission" date="2018-06" db="EMBL/GenBank/DDBJ databases">
        <title>Genomic Encyclopedia of Archaeal and Bacterial Type Strains, Phase II (KMG-II): from individual species to whole genera.</title>
        <authorList>
            <person name="Goeker M."/>
        </authorList>
    </citation>
    <scope>NUCLEOTIDE SEQUENCE [LARGE SCALE GENOMIC DNA]</scope>
    <source>
        <strain evidence="5 6">DSM 27372</strain>
    </source>
</reference>
<evidence type="ECO:0000259" key="4">
    <source>
        <dbReference type="PROSITE" id="PS50110"/>
    </source>
</evidence>
<accession>A0A318UKX6</accession>
<name>A0A318UKX6_9SPHI</name>
<dbReference type="Gene3D" id="3.40.50.2300">
    <property type="match status" value="1"/>
</dbReference>
<dbReference type="EMBL" id="QKLU01000001">
    <property type="protein sequence ID" value="PYF76723.1"/>
    <property type="molecule type" value="Genomic_DNA"/>
</dbReference>
<keyword evidence="2" id="KW-0902">Two-component regulatory system</keyword>
<dbReference type="PROSITE" id="PS50110">
    <property type="entry name" value="RESPONSE_REGULATORY"/>
    <property type="match status" value="1"/>
</dbReference>
<dbReference type="Pfam" id="PF00072">
    <property type="entry name" value="Response_reg"/>
    <property type="match status" value="1"/>
</dbReference>
<dbReference type="GO" id="GO:0000160">
    <property type="term" value="P:phosphorelay signal transduction system"/>
    <property type="evidence" value="ECO:0007669"/>
    <property type="project" value="UniProtKB-KW"/>
</dbReference>
<dbReference type="InterPro" id="IPR011006">
    <property type="entry name" value="CheY-like_superfamily"/>
</dbReference>
<dbReference type="Proteomes" id="UP000248198">
    <property type="component" value="Unassembled WGS sequence"/>
</dbReference>
<evidence type="ECO:0000313" key="5">
    <source>
        <dbReference type="EMBL" id="PYF76723.1"/>
    </source>
</evidence>
<keyword evidence="1 3" id="KW-0597">Phosphoprotein</keyword>
<dbReference type="PANTHER" id="PTHR44591">
    <property type="entry name" value="STRESS RESPONSE REGULATOR PROTEIN 1"/>
    <property type="match status" value="1"/>
</dbReference>
<dbReference type="SMART" id="SM00448">
    <property type="entry name" value="REC"/>
    <property type="match status" value="1"/>
</dbReference>
<feature type="modified residue" description="4-aspartylphosphate" evidence="3">
    <location>
        <position position="53"/>
    </location>
</feature>
<gene>
    <name evidence="5" type="ORF">B0O44_101194</name>
</gene>
<dbReference type="InterPro" id="IPR001789">
    <property type="entry name" value="Sig_transdc_resp-reg_receiver"/>
</dbReference>
<evidence type="ECO:0000256" key="2">
    <source>
        <dbReference type="ARBA" id="ARBA00023012"/>
    </source>
</evidence>
<evidence type="ECO:0000313" key="6">
    <source>
        <dbReference type="Proteomes" id="UP000248198"/>
    </source>
</evidence>
<dbReference type="SUPFAM" id="SSF52172">
    <property type="entry name" value="CheY-like"/>
    <property type="match status" value="1"/>
</dbReference>
<dbReference type="RefSeq" id="WP_110826834.1">
    <property type="nucleotide sequence ID" value="NZ_QKLU01000001.1"/>
</dbReference>
<comment type="caution">
    <text evidence="5">The sequence shown here is derived from an EMBL/GenBank/DDBJ whole genome shotgun (WGS) entry which is preliminary data.</text>
</comment>
<feature type="domain" description="Response regulatory" evidence="4">
    <location>
        <begin position="4"/>
        <end position="118"/>
    </location>
</feature>
<dbReference type="AlphaFoldDB" id="A0A318UKX6"/>
<dbReference type="CDD" id="cd00156">
    <property type="entry name" value="REC"/>
    <property type="match status" value="1"/>
</dbReference>
<keyword evidence="6" id="KW-1185">Reference proteome</keyword>
<proteinExistence type="predicted"/>
<organism evidence="5 6">
    <name type="scientific">Pedobacter nutrimenti</name>
    <dbReference type="NCBI Taxonomy" id="1241337"/>
    <lineage>
        <taxon>Bacteria</taxon>
        <taxon>Pseudomonadati</taxon>
        <taxon>Bacteroidota</taxon>
        <taxon>Sphingobacteriia</taxon>
        <taxon>Sphingobacteriales</taxon>
        <taxon>Sphingobacteriaceae</taxon>
        <taxon>Pedobacter</taxon>
    </lineage>
</organism>
<evidence type="ECO:0000256" key="1">
    <source>
        <dbReference type="ARBA" id="ARBA00022553"/>
    </source>
</evidence>
<dbReference type="PANTHER" id="PTHR44591:SF14">
    <property type="entry name" value="PROTEIN PILG"/>
    <property type="match status" value="1"/>
</dbReference>
<dbReference type="InterPro" id="IPR050595">
    <property type="entry name" value="Bact_response_regulator"/>
</dbReference>
<sequence>MEKRILIVENDLEMEDVFKEIFQGDDYTVFFYEETEDIIELLEKHEPGIVILDYNLNGLNGGELCKLVKAHSKFKDIPVLLLSAFPKFIYNKENVGYDAFLEKPFDVEELQNIVKHKIVNGRSK</sequence>
<evidence type="ECO:0000256" key="3">
    <source>
        <dbReference type="PROSITE-ProRule" id="PRU00169"/>
    </source>
</evidence>